<dbReference type="AlphaFoldDB" id="A0AAE1BP97"/>
<organism evidence="2 3">
    <name type="scientific">Petrolisthes cinctipes</name>
    <name type="common">Flat porcelain crab</name>
    <dbReference type="NCBI Taxonomy" id="88211"/>
    <lineage>
        <taxon>Eukaryota</taxon>
        <taxon>Metazoa</taxon>
        <taxon>Ecdysozoa</taxon>
        <taxon>Arthropoda</taxon>
        <taxon>Crustacea</taxon>
        <taxon>Multicrustacea</taxon>
        <taxon>Malacostraca</taxon>
        <taxon>Eumalacostraca</taxon>
        <taxon>Eucarida</taxon>
        <taxon>Decapoda</taxon>
        <taxon>Pleocyemata</taxon>
        <taxon>Anomura</taxon>
        <taxon>Galatheoidea</taxon>
        <taxon>Porcellanidae</taxon>
        <taxon>Petrolisthes</taxon>
    </lineage>
</organism>
<proteinExistence type="predicted"/>
<sequence length="51" mass="5161">MCRCCEEAADGTTPLTVQRELTIHSAVSGTGHLGAHSLAGPARRLGGVGKS</sequence>
<name>A0AAE1BP97_PETCI</name>
<keyword evidence="3" id="KW-1185">Reference proteome</keyword>
<evidence type="ECO:0000313" key="3">
    <source>
        <dbReference type="Proteomes" id="UP001286313"/>
    </source>
</evidence>
<protein>
    <submittedName>
        <fullName evidence="2">Uncharacterized protein</fullName>
    </submittedName>
</protein>
<feature type="region of interest" description="Disordered" evidence="1">
    <location>
        <begin position="30"/>
        <end position="51"/>
    </location>
</feature>
<reference evidence="2" key="1">
    <citation type="submission" date="2023-10" db="EMBL/GenBank/DDBJ databases">
        <title>Genome assemblies of two species of porcelain crab, Petrolisthes cinctipes and Petrolisthes manimaculis (Anomura: Porcellanidae).</title>
        <authorList>
            <person name="Angst P."/>
        </authorList>
    </citation>
    <scope>NUCLEOTIDE SEQUENCE</scope>
    <source>
        <strain evidence="2">PB745_01</strain>
        <tissue evidence="2">Gill</tissue>
    </source>
</reference>
<dbReference type="Proteomes" id="UP001286313">
    <property type="component" value="Unassembled WGS sequence"/>
</dbReference>
<comment type="caution">
    <text evidence="2">The sequence shown here is derived from an EMBL/GenBank/DDBJ whole genome shotgun (WGS) entry which is preliminary data.</text>
</comment>
<dbReference type="EMBL" id="JAWQEG010007409">
    <property type="protein sequence ID" value="KAK3852445.1"/>
    <property type="molecule type" value="Genomic_DNA"/>
</dbReference>
<evidence type="ECO:0000256" key="1">
    <source>
        <dbReference type="SAM" id="MobiDB-lite"/>
    </source>
</evidence>
<accession>A0AAE1BP97</accession>
<gene>
    <name evidence="2" type="ORF">Pcinc_040964</name>
</gene>
<feature type="non-terminal residue" evidence="2">
    <location>
        <position position="51"/>
    </location>
</feature>
<evidence type="ECO:0000313" key="2">
    <source>
        <dbReference type="EMBL" id="KAK3852445.1"/>
    </source>
</evidence>